<dbReference type="AlphaFoldDB" id="A0AAJ0I7C0"/>
<proteinExistence type="predicted"/>
<evidence type="ECO:0000313" key="1">
    <source>
        <dbReference type="EMBL" id="KAK3492309.1"/>
    </source>
</evidence>
<organism evidence="1 2">
    <name type="scientific">Neurospora hispaniola</name>
    <dbReference type="NCBI Taxonomy" id="588809"/>
    <lineage>
        <taxon>Eukaryota</taxon>
        <taxon>Fungi</taxon>
        <taxon>Dikarya</taxon>
        <taxon>Ascomycota</taxon>
        <taxon>Pezizomycotina</taxon>
        <taxon>Sordariomycetes</taxon>
        <taxon>Sordariomycetidae</taxon>
        <taxon>Sordariales</taxon>
        <taxon>Sordariaceae</taxon>
        <taxon>Neurospora</taxon>
    </lineage>
</organism>
<dbReference type="Proteomes" id="UP001285908">
    <property type="component" value="Unassembled WGS sequence"/>
</dbReference>
<name>A0AAJ0I7C0_9PEZI</name>
<gene>
    <name evidence="1" type="ORF">B0T23DRAFT_317222</name>
</gene>
<feature type="non-terminal residue" evidence="1">
    <location>
        <position position="1"/>
    </location>
</feature>
<evidence type="ECO:0000313" key="2">
    <source>
        <dbReference type="Proteomes" id="UP001285908"/>
    </source>
</evidence>
<reference evidence="1 2" key="1">
    <citation type="journal article" date="2023" name="Mol. Phylogenet. Evol.">
        <title>Genome-scale phylogeny and comparative genomics of the fungal order Sordariales.</title>
        <authorList>
            <person name="Hensen N."/>
            <person name="Bonometti L."/>
            <person name="Westerberg I."/>
            <person name="Brannstrom I.O."/>
            <person name="Guillou S."/>
            <person name="Cros-Aarteil S."/>
            <person name="Calhoun S."/>
            <person name="Haridas S."/>
            <person name="Kuo A."/>
            <person name="Mondo S."/>
            <person name="Pangilinan J."/>
            <person name="Riley R."/>
            <person name="LaButti K."/>
            <person name="Andreopoulos B."/>
            <person name="Lipzen A."/>
            <person name="Chen C."/>
            <person name="Yan M."/>
            <person name="Daum C."/>
            <person name="Ng V."/>
            <person name="Clum A."/>
            <person name="Steindorff A."/>
            <person name="Ohm R.A."/>
            <person name="Martin F."/>
            <person name="Silar P."/>
            <person name="Natvig D.O."/>
            <person name="Lalanne C."/>
            <person name="Gautier V."/>
            <person name="Ament-Velasquez S.L."/>
            <person name="Kruys A."/>
            <person name="Hutchinson M.I."/>
            <person name="Powell A.J."/>
            <person name="Barry K."/>
            <person name="Miller A.N."/>
            <person name="Grigoriev I.V."/>
            <person name="Debuchy R."/>
            <person name="Gladieux P."/>
            <person name="Hiltunen Thoren M."/>
            <person name="Johannesson H."/>
        </authorList>
    </citation>
    <scope>NUCLEOTIDE SEQUENCE [LARGE SCALE GENOMIC DNA]</scope>
    <source>
        <strain evidence="1 2">FGSC 10403</strain>
    </source>
</reference>
<protein>
    <submittedName>
        <fullName evidence="1">Uncharacterized protein</fullName>
    </submittedName>
</protein>
<dbReference type="RefSeq" id="XP_062692767.1">
    <property type="nucleotide sequence ID" value="XM_062834990.1"/>
</dbReference>
<accession>A0AAJ0I7C0</accession>
<dbReference type="EMBL" id="JAULSX010000004">
    <property type="protein sequence ID" value="KAK3492309.1"/>
    <property type="molecule type" value="Genomic_DNA"/>
</dbReference>
<dbReference type="GeneID" id="87872612"/>
<comment type="caution">
    <text evidence="1">The sequence shown here is derived from an EMBL/GenBank/DDBJ whole genome shotgun (WGS) entry which is preliminary data.</text>
</comment>
<keyword evidence="2" id="KW-1185">Reference proteome</keyword>
<sequence>GYFISFNDIYNRIIFIWNPYTSEIVRISIVTFFKEDPVNYKNLVRNSNSNIVKHHIIFLN</sequence>